<keyword evidence="2" id="KW-1185">Reference proteome</keyword>
<sequence length="163" mass="18004">MASTEIHIALTLPIPSERLSVIASIGILVDTTPVLTENYMKRKRGRRLKRMFDGASSLGLEIPVTSAVPCVHVSPFAPAMRSRFPSMSSIVMVPPTIVPDFASRSSSIVQPLYLFQRPEGRGDRYALGQEQRLITRSTEMTGHTGHMMCGRYGQEGYIMSCDT</sequence>
<protein>
    <submittedName>
        <fullName evidence="1">Uncharacterized protein</fullName>
    </submittedName>
</protein>
<proteinExistence type="predicted"/>
<gene>
    <name evidence="1" type="ORF">Scep_017169</name>
</gene>
<evidence type="ECO:0000313" key="1">
    <source>
        <dbReference type="EMBL" id="KAK9119076.1"/>
    </source>
</evidence>
<organism evidence="1 2">
    <name type="scientific">Stephania cephalantha</name>
    <dbReference type="NCBI Taxonomy" id="152367"/>
    <lineage>
        <taxon>Eukaryota</taxon>
        <taxon>Viridiplantae</taxon>
        <taxon>Streptophyta</taxon>
        <taxon>Embryophyta</taxon>
        <taxon>Tracheophyta</taxon>
        <taxon>Spermatophyta</taxon>
        <taxon>Magnoliopsida</taxon>
        <taxon>Ranunculales</taxon>
        <taxon>Menispermaceae</taxon>
        <taxon>Menispermoideae</taxon>
        <taxon>Cissampelideae</taxon>
        <taxon>Stephania</taxon>
    </lineage>
</organism>
<reference evidence="1 2" key="1">
    <citation type="submission" date="2024-01" db="EMBL/GenBank/DDBJ databases">
        <title>Genome assemblies of Stephania.</title>
        <authorList>
            <person name="Yang L."/>
        </authorList>
    </citation>
    <scope>NUCLEOTIDE SEQUENCE [LARGE SCALE GENOMIC DNA]</scope>
    <source>
        <strain evidence="1">JXDWG</strain>
        <tissue evidence="1">Leaf</tissue>
    </source>
</reference>
<dbReference type="AlphaFoldDB" id="A0AAP0IP25"/>
<comment type="caution">
    <text evidence="1">The sequence shown here is derived from an EMBL/GenBank/DDBJ whole genome shotgun (WGS) entry which is preliminary data.</text>
</comment>
<name>A0AAP0IP25_9MAGN</name>
<accession>A0AAP0IP25</accession>
<dbReference type="EMBL" id="JBBNAG010000007">
    <property type="protein sequence ID" value="KAK9119076.1"/>
    <property type="molecule type" value="Genomic_DNA"/>
</dbReference>
<dbReference type="Proteomes" id="UP001419268">
    <property type="component" value="Unassembled WGS sequence"/>
</dbReference>
<evidence type="ECO:0000313" key="2">
    <source>
        <dbReference type="Proteomes" id="UP001419268"/>
    </source>
</evidence>